<feature type="transmembrane region" description="Helical" evidence="12">
    <location>
        <begin position="81"/>
        <end position="107"/>
    </location>
</feature>
<keyword evidence="2" id="KW-0808">Transferase</keyword>
<evidence type="ECO:0000256" key="8">
    <source>
        <dbReference type="ARBA" id="ARBA00038269"/>
    </source>
</evidence>
<protein>
    <recommendedName>
        <fullName evidence="10">Protein-serine O-palmitoleoyltransferase porcupine</fullName>
        <ecNumber evidence="9">2.3.1.250</ecNumber>
    </recommendedName>
</protein>
<evidence type="ECO:0000256" key="4">
    <source>
        <dbReference type="ARBA" id="ARBA00022692"/>
    </source>
</evidence>
<sequence length="476" mass="53741">MSINDISHTDLNDYDVFDIDEELYRAFLEDNEEWRTSYQVSFLLQQIILFLLEVNQCVIGCLSSVQYNIGKLFLVTLLQRFIAVSYLPTSVKYISSVFLGVLVLLDWISSKELMLAILAGTFCLVLVIAVTPSQLKGFMVTCACIASITLLQYFTSASEFVAVRGIVMVLAMKISSLAFDKRHDTARVAHLIPFFAYMANPATVIFGPFHTFQEFETTLNRKTPKDSDLGTHKVAFQEELLSFLCGTVLIIIAICLLVYSSCMTIVVPEGSVFTDYFTAQSFRTSHYFVSFLSQGLLALSGLRLAVSSPLSVEFPRSLVEVVIAWNIPMHRYLHAYIYVNVIPFGTAAAIFASFAISSLLHGFNFQISAVLLSLGFVCFFENKLRNRISNRFSVCARARRCRKCEHKRGWKSWQAVFLNSLFFVHSVYQLIYLGAPFDGEGASEGYDFYHTMSTWRRHYFAAHWIGLAIALLSSCI</sequence>
<feature type="transmembrane region" description="Helical" evidence="12">
    <location>
        <begin position="362"/>
        <end position="380"/>
    </location>
</feature>
<organism evidence="13 14">
    <name type="scientific">Ancylostoma caninum</name>
    <name type="common">Dog hookworm</name>
    <dbReference type="NCBI Taxonomy" id="29170"/>
    <lineage>
        <taxon>Eukaryota</taxon>
        <taxon>Metazoa</taxon>
        <taxon>Ecdysozoa</taxon>
        <taxon>Nematoda</taxon>
        <taxon>Chromadorea</taxon>
        <taxon>Rhabditida</taxon>
        <taxon>Rhabditina</taxon>
        <taxon>Rhabditomorpha</taxon>
        <taxon>Strongyloidea</taxon>
        <taxon>Ancylostomatidae</taxon>
        <taxon>Ancylostomatinae</taxon>
        <taxon>Ancylostoma</taxon>
    </lineage>
</organism>
<proteinExistence type="inferred from homology"/>
<feature type="transmembrane region" description="Helical" evidence="12">
    <location>
        <begin position="416"/>
        <end position="437"/>
    </location>
</feature>
<name>A0A368GYG8_ANCCA</name>
<dbReference type="PANTHER" id="PTHR13906:SF12">
    <property type="entry name" value="PROTEIN-SERINE O-PALMITOLEOYLTRANSFERASE PORCUPINE"/>
    <property type="match status" value="1"/>
</dbReference>
<feature type="transmembrane region" description="Helical" evidence="12">
    <location>
        <begin position="113"/>
        <end position="130"/>
    </location>
</feature>
<evidence type="ECO:0000256" key="6">
    <source>
        <dbReference type="ARBA" id="ARBA00023136"/>
    </source>
</evidence>
<evidence type="ECO:0000256" key="5">
    <source>
        <dbReference type="ARBA" id="ARBA00022989"/>
    </source>
</evidence>
<feature type="transmembrane region" description="Helical" evidence="12">
    <location>
        <begin position="240"/>
        <end position="267"/>
    </location>
</feature>
<evidence type="ECO:0000256" key="12">
    <source>
        <dbReference type="SAM" id="Phobius"/>
    </source>
</evidence>
<evidence type="ECO:0000256" key="10">
    <source>
        <dbReference type="ARBA" id="ARBA00040371"/>
    </source>
</evidence>
<dbReference type="EMBL" id="JOJR01000052">
    <property type="protein sequence ID" value="RCN48027.1"/>
    <property type="molecule type" value="Genomic_DNA"/>
</dbReference>
<dbReference type="Proteomes" id="UP000252519">
    <property type="component" value="Unassembled WGS sequence"/>
</dbReference>
<accession>A0A368GYG8</accession>
<feature type="transmembrane region" description="Helical" evidence="12">
    <location>
        <begin position="161"/>
        <end position="179"/>
    </location>
</feature>
<evidence type="ECO:0000256" key="7">
    <source>
        <dbReference type="ARBA" id="ARBA00023315"/>
    </source>
</evidence>
<dbReference type="OrthoDB" id="5968863at2759"/>
<comment type="catalytic activity">
    <reaction evidence="11">
        <text>[Wnt protein]-L-serine + (9Z)-hexadecenoyl-CoA = [Wnt protein]-O-(9Z)-hexadecenoyl-L-serine + CoA</text>
        <dbReference type="Rhea" id="RHEA:45336"/>
        <dbReference type="Rhea" id="RHEA-COMP:11170"/>
        <dbReference type="Rhea" id="RHEA-COMP:11171"/>
        <dbReference type="ChEBI" id="CHEBI:29999"/>
        <dbReference type="ChEBI" id="CHEBI:57287"/>
        <dbReference type="ChEBI" id="CHEBI:61540"/>
        <dbReference type="ChEBI" id="CHEBI:85189"/>
        <dbReference type="EC" id="2.3.1.250"/>
    </reaction>
</comment>
<feature type="transmembrane region" description="Helical" evidence="12">
    <location>
        <begin position="457"/>
        <end position="475"/>
    </location>
</feature>
<dbReference type="EC" id="2.3.1.250" evidence="9"/>
<dbReference type="STRING" id="29170.A0A368GYG8"/>
<dbReference type="PANTHER" id="PTHR13906">
    <property type="entry name" value="PORCUPINE"/>
    <property type="match status" value="1"/>
</dbReference>
<evidence type="ECO:0000256" key="2">
    <source>
        <dbReference type="ARBA" id="ARBA00022679"/>
    </source>
</evidence>
<keyword evidence="6 12" id="KW-0472">Membrane</keyword>
<feature type="transmembrane region" description="Helical" evidence="12">
    <location>
        <begin position="335"/>
        <end position="356"/>
    </location>
</feature>
<gene>
    <name evidence="13" type="ORF">ANCCAN_05853</name>
</gene>
<dbReference type="InterPro" id="IPR004299">
    <property type="entry name" value="MBOAT_fam"/>
</dbReference>
<keyword evidence="5 12" id="KW-1133">Transmembrane helix</keyword>
<evidence type="ECO:0000256" key="3">
    <source>
        <dbReference type="ARBA" id="ARBA00022687"/>
    </source>
</evidence>
<feature type="transmembrane region" description="Helical" evidence="12">
    <location>
        <begin position="137"/>
        <end position="155"/>
    </location>
</feature>
<dbReference type="GO" id="GO:0005783">
    <property type="term" value="C:endoplasmic reticulum"/>
    <property type="evidence" value="ECO:0007669"/>
    <property type="project" value="TreeGrafter"/>
</dbReference>
<evidence type="ECO:0000256" key="1">
    <source>
        <dbReference type="ARBA" id="ARBA00004141"/>
    </source>
</evidence>
<evidence type="ECO:0000256" key="9">
    <source>
        <dbReference type="ARBA" id="ARBA00038867"/>
    </source>
</evidence>
<reference evidence="13 14" key="1">
    <citation type="submission" date="2014-10" db="EMBL/GenBank/DDBJ databases">
        <title>Draft genome of the hookworm Ancylostoma caninum.</title>
        <authorList>
            <person name="Mitreva M."/>
        </authorList>
    </citation>
    <scope>NUCLEOTIDE SEQUENCE [LARGE SCALE GENOMIC DNA]</scope>
    <source>
        <strain evidence="13 14">Baltimore</strain>
    </source>
</reference>
<dbReference type="InterPro" id="IPR049941">
    <property type="entry name" value="LPLAT_7/PORCN-like"/>
</dbReference>
<keyword evidence="7" id="KW-0012">Acyltransferase</keyword>
<dbReference type="GO" id="GO:0016055">
    <property type="term" value="P:Wnt signaling pathway"/>
    <property type="evidence" value="ECO:0007669"/>
    <property type="project" value="UniProtKB-KW"/>
</dbReference>
<keyword evidence="4 12" id="KW-0812">Transmembrane</keyword>
<comment type="caution">
    <text evidence="13">The sequence shown here is derived from an EMBL/GenBank/DDBJ whole genome shotgun (WGS) entry which is preliminary data.</text>
</comment>
<keyword evidence="3" id="KW-0879">Wnt signaling pathway</keyword>
<dbReference type="GO" id="GO:0061355">
    <property type="term" value="P:Wnt protein secretion"/>
    <property type="evidence" value="ECO:0007669"/>
    <property type="project" value="TreeGrafter"/>
</dbReference>
<dbReference type="AlphaFoldDB" id="A0A368GYG8"/>
<evidence type="ECO:0000313" key="14">
    <source>
        <dbReference type="Proteomes" id="UP000252519"/>
    </source>
</evidence>
<dbReference type="GO" id="GO:0016020">
    <property type="term" value="C:membrane"/>
    <property type="evidence" value="ECO:0007669"/>
    <property type="project" value="UniProtKB-SubCell"/>
</dbReference>
<comment type="subcellular location">
    <subcellularLocation>
        <location evidence="1">Membrane</location>
        <topology evidence="1">Multi-pass membrane protein</topology>
    </subcellularLocation>
</comment>
<evidence type="ECO:0000313" key="13">
    <source>
        <dbReference type="EMBL" id="RCN48027.1"/>
    </source>
</evidence>
<keyword evidence="14" id="KW-1185">Reference proteome</keyword>
<evidence type="ECO:0000256" key="11">
    <source>
        <dbReference type="ARBA" id="ARBA00047978"/>
    </source>
</evidence>
<comment type="similarity">
    <text evidence="8">Belongs to the membrane-bound acyltransferase family. Porcupine subfamily.</text>
</comment>
<dbReference type="GO" id="GO:0030258">
    <property type="term" value="P:lipid modification"/>
    <property type="evidence" value="ECO:0007669"/>
    <property type="project" value="TreeGrafter"/>
</dbReference>
<dbReference type="GO" id="GO:0017147">
    <property type="term" value="F:Wnt-protein binding"/>
    <property type="evidence" value="ECO:0007669"/>
    <property type="project" value="TreeGrafter"/>
</dbReference>
<dbReference type="Pfam" id="PF03062">
    <property type="entry name" value="MBOAT"/>
    <property type="match status" value="1"/>
</dbReference>
<dbReference type="GO" id="GO:1990698">
    <property type="term" value="F:palmitoleoyltransferase activity"/>
    <property type="evidence" value="ECO:0007669"/>
    <property type="project" value="UniProtKB-EC"/>
</dbReference>